<comment type="caution">
    <text evidence="1">The sequence shown here is derived from an EMBL/GenBank/DDBJ whole genome shotgun (WGS) entry which is preliminary data.</text>
</comment>
<dbReference type="AlphaFoldDB" id="A0A9D4UM49"/>
<evidence type="ECO:0000313" key="1">
    <source>
        <dbReference type="EMBL" id="KAI5070325.1"/>
    </source>
</evidence>
<reference evidence="1" key="1">
    <citation type="submission" date="2021-01" db="EMBL/GenBank/DDBJ databases">
        <title>Adiantum capillus-veneris genome.</title>
        <authorList>
            <person name="Fang Y."/>
            <person name="Liao Q."/>
        </authorList>
    </citation>
    <scope>NUCLEOTIDE SEQUENCE</scope>
    <source>
        <strain evidence="1">H3</strain>
        <tissue evidence="1">Leaf</tissue>
    </source>
</reference>
<name>A0A9D4UM49_ADICA</name>
<dbReference type="EMBL" id="JABFUD020000014">
    <property type="protein sequence ID" value="KAI5070325.1"/>
    <property type="molecule type" value="Genomic_DNA"/>
</dbReference>
<sequence length="51" mass="5483">STYQELLGGLRAANLNIKSLMEFGGTVKCELASVRSEECGLLEEIQGDATH</sequence>
<protein>
    <submittedName>
        <fullName evidence="1">Uncharacterized protein</fullName>
    </submittedName>
</protein>
<accession>A0A9D4UM49</accession>
<feature type="non-terminal residue" evidence="1">
    <location>
        <position position="1"/>
    </location>
</feature>
<dbReference type="Proteomes" id="UP000886520">
    <property type="component" value="Chromosome 14"/>
</dbReference>
<gene>
    <name evidence="1" type="ORF">GOP47_0014668</name>
</gene>
<proteinExistence type="predicted"/>
<organism evidence="1 2">
    <name type="scientific">Adiantum capillus-veneris</name>
    <name type="common">Maidenhair fern</name>
    <dbReference type="NCBI Taxonomy" id="13818"/>
    <lineage>
        <taxon>Eukaryota</taxon>
        <taxon>Viridiplantae</taxon>
        <taxon>Streptophyta</taxon>
        <taxon>Embryophyta</taxon>
        <taxon>Tracheophyta</taxon>
        <taxon>Polypodiopsida</taxon>
        <taxon>Polypodiidae</taxon>
        <taxon>Polypodiales</taxon>
        <taxon>Pteridineae</taxon>
        <taxon>Pteridaceae</taxon>
        <taxon>Vittarioideae</taxon>
        <taxon>Adiantum</taxon>
    </lineage>
</organism>
<keyword evidence="2" id="KW-1185">Reference proteome</keyword>
<evidence type="ECO:0000313" key="2">
    <source>
        <dbReference type="Proteomes" id="UP000886520"/>
    </source>
</evidence>